<dbReference type="PANTHER" id="PTHR41317:SF1">
    <property type="entry name" value="PD-(D_E)XK NUCLEASE FAMILY TRANSPOSASE"/>
    <property type="match status" value="1"/>
</dbReference>
<name>N2A434_9FIRM</name>
<dbReference type="InterPro" id="IPR010106">
    <property type="entry name" value="RpnA"/>
</dbReference>
<gene>
    <name evidence="1" type="ORF">C823_03366</name>
</gene>
<accession>N2A434</accession>
<dbReference type="STRING" id="1235802.C823_03366"/>
<evidence type="ECO:0000313" key="1">
    <source>
        <dbReference type="EMBL" id="EMZ24102.1"/>
    </source>
</evidence>
<dbReference type="EMBL" id="AQFT01000100">
    <property type="protein sequence ID" value="EMZ24102.1"/>
    <property type="molecule type" value="Genomic_DNA"/>
</dbReference>
<evidence type="ECO:0000313" key="2">
    <source>
        <dbReference type="Proteomes" id="UP000012589"/>
    </source>
</evidence>
<organism evidence="1 2">
    <name type="scientific">Eubacterium plexicaudatum ASF492</name>
    <dbReference type="NCBI Taxonomy" id="1235802"/>
    <lineage>
        <taxon>Bacteria</taxon>
        <taxon>Bacillati</taxon>
        <taxon>Bacillota</taxon>
        <taxon>Clostridia</taxon>
        <taxon>Eubacteriales</taxon>
        <taxon>Eubacteriaceae</taxon>
        <taxon>Eubacterium</taxon>
    </lineage>
</organism>
<dbReference type="Proteomes" id="UP000012589">
    <property type="component" value="Unassembled WGS sequence"/>
</dbReference>
<proteinExistence type="predicted"/>
<sequence length="162" mass="19337">MTEFIMKPKIDFAFKEIMENENARTGFLAAVLGLHPEDIKTSHIMNSHLRKTHEEDKLGILDVRVLLNDDTQIDTEIQLSELKIWADRALFYISKMYTEQIEKGQKYDVLKKCVSISIPDFILFEDYTEFYSRFHIREDTRHFMYTDKMEFHVIELPKPERV</sequence>
<evidence type="ECO:0008006" key="3">
    <source>
        <dbReference type="Google" id="ProtNLM"/>
    </source>
</evidence>
<dbReference type="NCBIfam" id="TIGR01784">
    <property type="entry name" value="T_den_put_tspse"/>
    <property type="match status" value="1"/>
</dbReference>
<comment type="caution">
    <text evidence="1">The sequence shown here is derived from an EMBL/GenBank/DDBJ whole genome shotgun (WGS) entry which is preliminary data.</text>
</comment>
<reference evidence="1 2" key="1">
    <citation type="journal article" date="2014" name="Genome Announc.">
        <title>Draft genome sequences of the altered schaedler flora, a defined bacterial community from gnotobiotic mice.</title>
        <authorList>
            <person name="Wannemuehler M.J."/>
            <person name="Overstreet A.M."/>
            <person name="Ward D.V."/>
            <person name="Phillips G.J."/>
        </authorList>
    </citation>
    <scope>NUCLEOTIDE SEQUENCE [LARGE SCALE GENOMIC DNA]</scope>
    <source>
        <strain evidence="1 2">ASF492</strain>
    </source>
</reference>
<protein>
    <recommendedName>
        <fullName evidence="3">Rpn family recombination-promoting nuclease/putative transposase</fullName>
    </recommendedName>
</protein>
<keyword evidence="2" id="KW-1185">Reference proteome</keyword>
<dbReference type="AlphaFoldDB" id="N2A434"/>
<dbReference type="eggNOG" id="COG5464">
    <property type="taxonomic scope" value="Bacteria"/>
</dbReference>
<dbReference type="PATRIC" id="fig|1235802.3.peg.3552"/>
<dbReference type="PANTHER" id="PTHR41317">
    <property type="entry name" value="PD-(D_E)XK NUCLEASE FAMILY TRANSPOSASE"/>
    <property type="match status" value="1"/>
</dbReference>
<dbReference type="HOGENOM" id="CLU_057504_4_0_9"/>
<dbReference type="Pfam" id="PF12784">
    <property type="entry name" value="PDDEXK_2"/>
    <property type="match status" value="1"/>
</dbReference>